<protein>
    <recommendedName>
        <fullName evidence="11">Hydroxyethylthiazole kinase</fullName>
        <ecNumber evidence="11">2.7.1.50</ecNumber>
    </recommendedName>
    <alternativeName>
        <fullName evidence="11">4-methyl-5-beta-hydroxyethylthiazole kinase</fullName>
        <shortName evidence="11">TH kinase</shortName>
        <shortName evidence="11">Thz kinase</shortName>
    </alternativeName>
</protein>
<evidence type="ECO:0000256" key="1">
    <source>
        <dbReference type="ARBA" id="ARBA00001771"/>
    </source>
</evidence>
<keyword evidence="5 11" id="KW-0479">Metal-binding</keyword>
<evidence type="ECO:0000256" key="5">
    <source>
        <dbReference type="ARBA" id="ARBA00022723"/>
    </source>
</evidence>
<name>A0A9D1CGU9_9FIRM</name>
<comment type="pathway">
    <text evidence="3 11">Cofactor biosynthesis; thiamine diphosphate biosynthesis; 4-methyl-5-(2-phosphoethyl)-thiazole from 5-(2-hydroxyethyl)-4-methylthiazole: step 1/1.</text>
</comment>
<dbReference type="EC" id="2.7.1.50" evidence="11"/>
<feature type="binding site" evidence="11">
    <location>
        <position position="117"/>
    </location>
    <ligand>
        <name>ATP</name>
        <dbReference type="ChEBI" id="CHEBI:30616"/>
    </ligand>
</feature>
<dbReference type="NCBIfam" id="NF006830">
    <property type="entry name" value="PRK09355.1"/>
    <property type="match status" value="1"/>
</dbReference>
<accession>A0A9D1CGU9</accession>
<comment type="caution">
    <text evidence="12">The sequence shown here is derived from an EMBL/GenBank/DDBJ whole genome shotgun (WGS) entry which is preliminary data.</text>
</comment>
<evidence type="ECO:0000256" key="4">
    <source>
        <dbReference type="ARBA" id="ARBA00022679"/>
    </source>
</evidence>
<evidence type="ECO:0000256" key="6">
    <source>
        <dbReference type="ARBA" id="ARBA00022741"/>
    </source>
</evidence>
<keyword evidence="4 11" id="KW-0808">Transferase</keyword>
<keyword evidence="7 11" id="KW-0418">Kinase</keyword>
<comment type="similarity">
    <text evidence="11">Belongs to the Thz kinase family.</text>
</comment>
<evidence type="ECO:0000256" key="9">
    <source>
        <dbReference type="ARBA" id="ARBA00022842"/>
    </source>
</evidence>
<organism evidence="12 13">
    <name type="scientific">Candidatus Enterenecus faecium</name>
    <dbReference type="NCBI Taxonomy" id="2840780"/>
    <lineage>
        <taxon>Bacteria</taxon>
        <taxon>Bacillati</taxon>
        <taxon>Bacillota</taxon>
        <taxon>Clostridia</taxon>
        <taxon>Eubacteriales</taxon>
        <taxon>Candidatus Enterenecus</taxon>
    </lineage>
</organism>
<dbReference type="PIRSF" id="PIRSF000513">
    <property type="entry name" value="Thz_kinase"/>
    <property type="match status" value="1"/>
</dbReference>
<dbReference type="InterPro" id="IPR029056">
    <property type="entry name" value="Ribokinase-like"/>
</dbReference>
<keyword evidence="9 11" id="KW-0460">Magnesium</keyword>
<feature type="binding site" evidence="11">
    <location>
        <position position="197"/>
    </location>
    <ligand>
        <name>substrate</name>
    </ligand>
</feature>
<keyword evidence="6 11" id="KW-0547">Nucleotide-binding</keyword>
<evidence type="ECO:0000313" key="12">
    <source>
        <dbReference type="EMBL" id="HIQ60922.1"/>
    </source>
</evidence>
<dbReference type="Proteomes" id="UP000886879">
    <property type="component" value="Unassembled WGS sequence"/>
</dbReference>
<dbReference type="Pfam" id="PF02110">
    <property type="entry name" value="HK"/>
    <property type="match status" value="1"/>
</dbReference>
<evidence type="ECO:0000313" key="13">
    <source>
        <dbReference type="Proteomes" id="UP000886879"/>
    </source>
</evidence>
<comment type="cofactor">
    <cofactor evidence="2 11">
        <name>Mg(2+)</name>
        <dbReference type="ChEBI" id="CHEBI:18420"/>
    </cofactor>
</comment>
<dbReference type="GO" id="GO:0009228">
    <property type="term" value="P:thiamine biosynthetic process"/>
    <property type="evidence" value="ECO:0007669"/>
    <property type="project" value="UniProtKB-KW"/>
</dbReference>
<feature type="binding site" evidence="11">
    <location>
        <position position="170"/>
    </location>
    <ligand>
        <name>ATP</name>
        <dbReference type="ChEBI" id="CHEBI:30616"/>
    </ligand>
</feature>
<dbReference type="GO" id="GO:0009229">
    <property type="term" value="P:thiamine diphosphate biosynthetic process"/>
    <property type="evidence" value="ECO:0007669"/>
    <property type="project" value="UniProtKB-UniRule"/>
</dbReference>
<comment type="function">
    <text evidence="11">Catalyzes the phosphorylation of the hydroxyl group of 4-methyl-5-beta-hydroxyethylthiazole (THZ).</text>
</comment>
<dbReference type="HAMAP" id="MF_00228">
    <property type="entry name" value="Thz_kinase"/>
    <property type="match status" value="1"/>
</dbReference>
<evidence type="ECO:0000256" key="8">
    <source>
        <dbReference type="ARBA" id="ARBA00022840"/>
    </source>
</evidence>
<evidence type="ECO:0000256" key="3">
    <source>
        <dbReference type="ARBA" id="ARBA00004868"/>
    </source>
</evidence>
<proteinExistence type="inferred from homology"/>
<dbReference type="GO" id="GO:0005524">
    <property type="term" value="F:ATP binding"/>
    <property type="evidence" value="ECO:0007669"/>
    <property type="project" value="UniProtKB-UniRule"/>
</dbReference>
<gene>
    <name evidence="11 12" type="primary">thiM</name>
    <name evidence="12" type="ORF">IAD31_04935</name>
</gene>
<dbReference type="AlphaFoldDB" id="A0A9D1CGU9"/>
<keyword evidence="8 11" id="KW-0067">ATP-binding</keyword>
<dbReference type="CDD" id="cd01170">
    <property type="entry name" value="THZ_kinase"/>
    <property type="match status" value="1"/>
</dbReference>
<evidence type="ECO:0000256" key="10">
    <source>
        <dbReference type="ARBA" id="ARBA00022977"/>
    </source>
</evidence>
<feature type="binding site" evidence="11">
    <location>
        <position position="43"/>
    </location>
    <ligand>
        <name>substrate</name>
    </ligand>
</feature>
<dbReference type="EMBL" id="DVFO01000048">
    <property type="protein sequence ID" value="HIQ60922.1"/>
    <property type="molecule type" value="Genomic_DNA"/>
</dbReference>
<dbReference type="PRINTS" id="PR01099">
    <property type="entry name" value="HYETHTZKNASE"/>
</dbReference>
<comment type="catalytic activity">
    <reaction evidence="1 11">
        <text>5-(2-hydroxyethyl)-4-methylthiazole + ATP = 4-methyl-5-(2-phosphooxyethyl)-thiazole + ADP + H(+)</text>
        <dbReference type="Rhea" id="RHEA:24212"/>
        <dbReference type="ChEBI" id="CHEBI:15378"/>
        <dbReference type="ChEBI" id="CHEBI:17957"/>
        <dbReference type="ChEBI" id="CHEBI:30616"/>
        <dbReference type="ChEBI" id="CHEBI:58296"/>
        <dbReference type="ChEBI" id="CHEBI:456216"/>
        <dbReference type="EC" id="2.7.1.50"/>
    </reaction>
</comment>
<evidence type="ECO:0000256" key="2">
    <source>
        <dbReference type="ARBA" id="ARBA00001946"/>
    </source>
</evidence>
<dbReference type="InterPro" id="IPR000417">
    <property type="entry name" value="Hyethyz_kinase"/>
</dbReference>
<dbReference type="GO" id="GO:0004417">
    <property type="term" value="F:hydroxyethylthiazole kinase activity"/>
    <property type="evidence" value="ECO:0007669"/>
    <property type="project" value="UniProtKB-UniRule"/>
</dbReference>
<keyword evidence="10 11" id="KW-0784">Thiamine biosynthesis</keyword>
<dbReference type="Gene3D" id="3.40.1190.20">
    <property type="match status" value="1"/>
</dbReference>
<evidence type="ECO:0000256" key="11">
    <source>
        <dbReference type="HAMAP-Rule" id="MF_00228"/>
    </source>
</evidence>
<dbReference type="GO" id="GO:0000287">
    <property type="term" value="F:magnesium ion binding"/>
    <property type="evidence" value="ECO:0007669"/>
    <property type="project" value="UniProtKB-UniRule"/>
</dbReference>
<evidence type="ECO:0000256" key="7">
    <source>
        <dbReference type="ARBA" id="ARBA00022777"/>
    </source>
</evidence>
<dbReference type="SUPFAM" id="SSF53613">
    <property type="entry name" value="Ribokinase-like"/>
    <property type="match status" value="1"/>
</dbReference>
<sequence length="276" mass="29203">MNRFTQPPNQVHKIAPLVQCITNFVTVNDCANIILASGASPSMAQDIREVEEAVCGAHALVCNMGAMDFVDSMILAGRKANELGKPVVLDPVAAGGTQLRRDESKRLLDQVQFAAIRGNASEIRFLAGQHAVGSGVDVSAMDAITEENLGEAVEMAATLAAQLHTVIAISGVLDIVSDGNETVVLRNGCATMARITGSGCMLTSLIGAFCGALPQDTFAATVSAMAAMGVAGELAEEQRLKKGTGNATFRTDLIDGIFNLTEEQLQEKMRYEVYKR</sequence>
<reference evidence="12" key="2">
    <citation type="journal article" date="2021" name="PeerJ">
        <title>Extensive microbial diversity within the chicken gut microbiome revealed by metagenomics and culture.</title>
        <authorList>
            <person name="Gilroy R."/>
            <person name="Ravi A."/>
            <person name="Getino M."/>
            <person name="Pursley I."/>
            <person name="Horton D.L."/>
            <person name="Alikhan N.F."/>
            <person name="Baker D."/>
            <person name="Gharbi K."/>
            <person name="Hall N."/>
            <person name="Watson M."/>
            <person name="Adriaenssens E.M."/>
            <person name="Foster-Nyarko E."/>
            <person name="Jarju S."/>
            <person name="Secka A."/>
            <person name="Antonio M."/>
            <person name="Oren A."/>
            <person name="Chaudhuri R.R."/>
            <person name="La Ragione R."/>
            <person name="Hildebrand F."/>
            <person name="Pallen M.J."/>
        </authorList>
    </citation>
    <scope>NUCLEOTIDE SEQUENCE</scope>
    <source>
        <strain evidence="12">ChiGjej2B2-12916</strain>
    </source>
</reference>
<reference evidence="12" key="1">
    <citation type="submission" date="2020-10" db="EMBL/GenBank/DDBJ databases">
        <authorList>
            <person name="Gilroy R."/>
        </authorList>
    </citation>
    <scope>NUCLEOTIDE SEQUENCE</scope>
    <source>
        <strain evidence="12">ChiGjej2B2-12916</strain>
    </source>
</reference>